<evidence type="ECO:0000313" key="8">
    <source>
        <dbReference type="Proteomes" id="UP000193387"/>
    </source>
</evidence>
<dbReference type="Gene3D" id="3.40.50.150">
    <property type="entry name" value="Vaccinia Virus protein VP39"/>
    <property type="match status" value="1"/>
</dbReference>
<keyword evidence="3" id="KW-0949">S-adenosyl-L-methionine</keyword>
<evidence type="ECO:0000259" key="5">
    <source>
        <dbReference type="Pfam" id="PF00891"/>
    </source>
</evidence>
<protein>
    <recommendedName>
        <fullName evidence="9">O-methyltransferase</fullName>
    </recommendedName>
</protein>
<evidence type="ECO:0000313" key="7">
    <source>
        <dbReference type="EMBL" id="ORW71702.1"/>
    </source>
</evidence>
<evidence type="ECO:0000256" key="1">
    <source>
        <dbReference type="ARBA" id="ARBA00022603"/>
    </source>
</evidence>
<keyword evidence="2" id="KW-0808">Transferase</keyword>
<sequence>MLTAVFTYWACRTVFAVADLSIADHLADGNLTAAEVAAREGAAPDTTLRLMRAGVAVGLLNEDSDGRFASTPLLDTLRRDDPRSTRPFVLSMLGEWLPWKDFTSGLRAGETPSRAMQGGDAFQYLAAHPDEAELFTAAMASATSIWGPKIADAIDTNGVQCAVDVGGADGSLLRLLQHKNPSLQGIIFDRSNIVELAEAAIKRDGLTERTRVVAGSFFESVPAADLMLLKFILHDWSDEECITILKRCRDALAPGGRIAVIDMVVSAQKPLAALMDMNIFLACTGRERSLDEFDALFRAAGLTRKAVHETGTPQSVIEVVAG</sequence>
<dbReference type="InterPro" id="IPR036390">
    <property type="entry name" value="WH_DNA-bd_sf"/>
</dbReference>
<dbReference type="PANTHER" id="PTHR43712">
    <property type="entry name" value="PUTATIVE (AFU_ORTHOLOGUE AFUA_4G14580)-RELATED"/>
    <property type="match status" value="1"/>
</dbReference>
<dbReference type="Gene3D" id="1.10.10.10">
    <property type="entry name" value="Winged helix-like DNA-binding domain superfamily/Winged helix DNA-binding domain"/>
    <property type="match status" value="1"/>
</dbReference>
<dbReference type="Pfam" id="PF08100">
    <property type="entry name" value="Dimerisation"/>
    <property type="match status" value="1"/>
</dbReference>
<dbReference type="InterPro" id="IPR036388">
    <property type="entry name" value="WH-like_DNA-bd_sf"/>
</dbReference>
<dbReference type="Pfam" id="PF00891">
    <property type="entry name" value="Methyltransf_2"/>
    <property type="match status" value="1"/>
</dbReference>
<dbReference type="GO" id="GO:0046983">
    <property type="term" value="F:protein dimerization activity"/>
    <property type="evidence" value="ECO:0007669"/>
    <property type="project" value="InterPro"/>
</dbReference>
<dbReference type="SUPFAM" id="SSF46785">
    <property type="entry name" value="Winged helix' DNA-binding domain"/>
    <property type="match status" value="1"/>
</dbReference>
<dbReference type="InterPro" id="IPR029063">
    <property type="entry name" value="SAM-dependent_MTases_sf"/>
</dbReference>
<comment type="caution">
    <text evidence="7">The sequence shown here is derived from an EMBL/GenBank/DDBJ whole genome shotgun (WGS) entry which is preliminary data.</text>
</comment>
<feature type="domain" description="O-methyltransferase dimerisation" evidence="6">
    <location>
        <begin position="5"/>
        <end position="73"/>
    </location>
</feature>
<evidence type="ECO:0000256" key="2">
    <source>
        <dbReference type="ARBA" id="ARBA00022679"/>
    </source>
</evidence>
<dbReference type="CDD" id="cd02440">
    <property type="entry name" value="AdoMet_MTases"/>
    <property type="match status" value="1"/>
</dbReference>
<keyword evidence="8" id="KW-1185">Reference proteome</keyword>
<feature type="domain" description="O-methyltransferase C-terminal" evidence="5">
    <location>
        <begin position="103"/>
        <end position="302"/>
    </location>
</feature>
<evidence type="ECO:0008006" key="9">
    <source>
        <dbReference type="Google" id="ProtNLM"/>
    </source>
</evidence>
<evidence type="ECO:0000256" key="3">
    <source>
        <dbReference type="ARBA" id="ARBA00022691"/>
    </source>
</evidence>
<evidence type="ECO:0000259" key="6">
    <source>
        <dbReference type="Pfam" id="PF08100"/>
    </source>
</evidence>
<dbReference type="PANTHER" id="PTHR43712:SF2">
    <property type="entry name" value="O-METHYLTRANSFERASE CICE"/>
    <property type="match status" value="1"/>
</dbReference>
<dbReference type="AlphaFoldDB" id="A0AAJ3TX39"/>
<dbReference type="Proteomes" id="UP000193387">
    <property type="component" value="Unassembled WGS sequence"/>
</dbReference>
<accession>A0AAJ3TX39</accession>
<proteinExistence type="predicted"/>
<gene>
    <name evidence="7" type="ORF">AWC23_13120</name>
</gene>
<dbReference type="GO" id="GO:0008171">
    <property type="term" value="F:O-methyltransferase activity"/>
    <property type="evidence" value="ECO:0007669"/>
    <property type="project" value="InterPro"/>
</dbReference>
<dbReference type="PROSITE" id="PS51683">
    <property type="entry name" value="SAM_OMT_II"/>
    <property type="match status" value="1"/>
</dbReference>
<feature type="active site" description="Proton acceptor" evidence="4">
    <location>
        <position position="234"/>
    </location>
</feature>
<evidence type="ECO:0000256" key="4">
    <source>
        <dbReference type="PIRSR" id="PIRSR005739-1"/>
    </source>
</evidence>
<reference evidence="7 8" key="1">
    <citation type="submission" date="2016-01" db="EMBL/GenBank/DDBJ databases">
        <title>The new phylogeny of the genus Mycobacterium.</title>
        <authorList>
            <person name="Tarcisio F."/>
            <person name="Conor M."/>
            <person name="Antonella G."/>
            <person name="Elisabetta G."/>
            <person name="Giulia F.S."/>
            <person name="Sara T."/>
            <person name="Anna F."/>
            <person name="Clotilde B."/>
            <person name="Roberto B."/>
            <person name="Veronica D.S."/>
            <person name="Fabio R."/>
            <person name="Monica P."/>
            <person name="Olivier J."/>
            <person name="Enrico T."/>
            <person name="Nicola S."/>
        </authorList>
    </citation>
    <scope>NUCLEOTIDE SEQUENCE [LARGE SCALE GENOMIC DNA]</scope>
    <source>
        <strain evidence="7 8">DSM 44616</strain>
    </source>
</reference>
<keyword evidence="1" id="KW-0489">Methyltransferase</keyword>
<dbReference type="InterPro" id="IPR001077">
    <property type="entry name" value="COMT_C"/>
</dbReference>
<organism evidence="7 8">
    <name type="scientific">Mycobacterium saskatchewanense</name>
    <dbReference type="NCBI Taxonomy" id="220927"/>
    <lineage>
        <taxon>Bacteria</taxon>
        <taxon>Bacillati</taxon>
        <taxon>Actinomycetota</taxon>
        <taxon>Actinomycetes</taxon>
        <taxon>Mycobacteriales</taxon>
        <taxon>Mycobacteriaceae</taxon>
        <taxon>Mycobacterium</taxon>
        <taxon>Mycobacterium simiae complex</taxon>
    </lineage>
</organism>
<dbReference type="GO" id="GO:0032259">
    <property type="term" value="P:methylation"/>
    <property type="evidence" value="ECO:0007669"/>
    <property type="project" value="UniProtKB-KW"/>
</dbReference>
<name>A0AAJ3TX39_9MYCO</name>
<dbReference type="InterPro" id="IPR016461">
    <property type="entry name" value="COMT-like"/>
</dbReference>
<dbReference type="EMBL" id="LQPR01000028">
    <property type="protein sequence ID" value="ORW71702.1"/>
    <property type="molecule type" value="Genomic_DNA"/>
</dbReference>
<dbReference type="PIRSF" id="PIRSF005739">
    <property type="entry name" value="O-mtase"/>
    <property type="match status" value="1"/>
</dbReference>
<dbReference type="InterPro" id="IPR012967">
    <property type="entry name" value="COMT_dimerisation"/>
</dbReference>
<dbReference type="SUPFAM" id="SSF53335">
    <property type="entry name" value="S-adenosyl-L-methionine-dependent methyltransferases"/>
    <property type="match status" value="1"/>
</dbReference>